<sequence length="514" mass="58575">MQKLEATAPPRINPKLWLRYVDDTFSILKKDHLKPLYNAINSTIPDIKFTLEKEVDTKFPFLDVLVQRKPHGTLRTTVYRRETYAVVILNYESNQPISEKRSVVSTDQIKVLQHESGFNTGDANIVDFIASLEATLSKTQTTEDAKNSIRQPVASLIISHRPRQTNSPAEIKAIMELMKDEEIVIVPADKGRATVILDKLEYVAKAQELLNNTQSYKVVESDPIKTLVGKIKESLNLMRSQKAISENDWRQMKPQDATLARFYGLPKIHKPNVPLRPIVALKGTPTYGLAKWLAKHLKKLVDGSEHTAVSSTHFLEKLRGITIAPDEIMGTSMGSPISGYLAEAMMQELETRVFQNYKPEFWMRYVDDTFVIMHREAKENFKRDLNSIFPQIQFTTEEEQDGILPFLDRNVSEATERVLRPLNVSVGHRPEATIRRLVMQLKGRLSPADTSGVIYRVNCLDCPANYCGMTDKRLSTRMHEHTLAVRRKDIRSYVAMNSPENNHRFDFDGAQVIG</sequence>
<evidence type="ECO:0000313" key="3">
    <source>
        <dbReference type="WBParaSite" id="SSLN_0001499201-mRNA-1"/>
    </source>
</evidence>
<dbReference type="WBParaSite" id="SSLN_0001499201-mRNA-1">
    <property type="protein sequence ID" value="SSLN_0001499201-mRNA-1"/>
    <property type="gene ID" value="SSLN_0001499201"/>
</dbReference>
<dbReference type="CDD" id="cd00304">
    <property type="entry name" value="RT_like"/>
    <property type="match status" value="1"/>
</dbReference>
<dbReference type="Proteomes" id="UP000275846">
    <property type="component" value="Unassembled WGS sequence"/>
</dbReference>
<evidence type="ECO:0000313" key="2">
    <source>
        <dbReference type="Proteomes" id="UP000275846"/>
    </source>
</evidence>
<protein>
    <submittedName>
        <fullName evidence="3">Reverse transcriptase domain-containing protein</fullName>
    </submittedName>
</protein>
<keyword evidence="2" id="KW-1185">Reference proteome</keyword>
<accession>A0A183TD97</accession>
<organism evidence="3">
    <name type="scientific">Schistocephalus solidus</name>
    <name type="common">Tapeworm</name>
    <dbReference type="NCBI Taxonomy" id="70667"/>
    <lineage>
        <taxon>Eukaryota</taxon>
        <taxon>Metazoa</taxon>
        <taxon>Spiralia</taxon>
        <taxon>Lophotrochozoa</taxon>
        <taxon>Platyhelminthes</taxon>
        <taxon>Cestoda</taxon>
        <taxon>Eucestoda</taxon>
        <taxon>Diphyllobothriidea</taxon>
        <taxon>Diphyllobothriidae</taxon>
        <taxon>Schistocephalus</taxon>
    </lineage>
</organism>
<gene>
    <name evidence="1" type="ORF">SSLN_LOCUS14445</name>
</gene>
<reference evidence="3" key="1">
    <citation type="submission" date="2016-06" db="UniProtKB">
        <authorList>
            <consortium name="WormBaseParasite"/>
        </authorList>
    </citation>
    <scope>IDENTIFICATION</scope>
</reference>
<reference evidence="1 2" key="2">
    <citation type="submission" date="2018-11" db="EMBL/GenBank/DDBJ databases">
        <authorList>
            <consortium name="Pathogen Informatics"/>
        </authorList>
    </citation>
    <scope>NUCLEOTIDE SEQUENCE [LARGE SCALE GENOMIC DNA]</scope>
    <source>
        <strain evidence="1 2">NST_G2</strain>
    </source>
</reference>
<evidence type="ECO:0000313" key="1">
    <source>
        <dbReference type="EMBL" id="VDM00831.1"/>
    </source>
</evidence>
<proteinExistence type="predicted"/>
<dbReference type="EMBL" id="UYSU01038980">
    <property type="protein sequence ID" value="VDM00831.1"/>
    <property type="molecule type" value="Genomic_DNA"/>
</dbReference>
<dbReference type="PANTHER" id="PTHR21301:SF11">
    <property type="entry name" value="GIY-YIG DOMAIN-CONTAINING PROTEIN"/>
    <property type="match status" value="1"/>
</dbReference>
<dbReference type="PANTHER" id="PTHR21301">
    <property type="entry name" value="REVERSE TRANSCRIPTASE"/>
    <property type="match status" value="1"/>
</dbReference>
<dbReference type="AlphaFoldDB" id="A0A183TD97"/>
<name>A0A183TD97_SCHSO</name>
<dbReference type="OrthoDB" id="9999961at2759"/>